<keyword evidence="6" id="KW-0963">Cytoplasm</keyword>
<dbReference type="GO" id="GO:0005737">
    <property type="term" value="C:cytoplasm"/>
    <property type="evidence" value="ECO:0007669"/>
    <property type="project" value="UniProtKB-SubCell"/>
</dbReference>
<comment type="caution">
    <text evidence="7">The sequence shown here is derived from an EMBL/GenBank/DDBJ whole genome shotgun (WGS) entry which is preliminary data.</text>
</comment>
<dbReference type="EMBL" id="DXHU01000002">
    <property type="protein sequence ID" value="HIV98180.1"/>
    <property type="molecule type" value="Genomic_DNA"/>
</dbReference>
<evidence type="ECO:0000313" key="8">
    <source>
        <dbReference type="Proteomes" id="UP000823936"/>
    </source>
</evidence>
<dbReference type="SUPFAM" id="SSF53335">
    <property type="entry name" value="S-adenosyl-L-methionine-dependent methyltransferases"/>
    <property type="match status" value="1"/>
</dbReference>
<keyword evidence="2 6" id="KW-0698">rRNA processing</keyword>
<dbReference type="Pfam" id="PF01795">
    <property type="entry name" value="Methyltransf_5"/>
    <property type="match status" value="1"/>
</dbReference>
<organism evidence="7 8">
    <name type="scientific">Candidatus Ornithospirochaeta avicola</name>
    <dbReference type="NCBI Taxonomy" id="2840896"/>
    <lineage>
        <taxon>Bacteria</taxon>
        <taxon>Pseudomonadati</taxon>
        <taxon>Spirochaetota</taxon>
        <taxon>Spirochaetia</taxon>
        <taxon>Spirochaetales</taxon>
        <taxon>Spirochaetaceae</taxon>
        <taxon>Spirochaetaceae incertae sedis</taxon>
        <taxon>Candidatus Ornithospirochaeta</taxon>
    </lineage>
</organism>
<comment type="similarity">
    <text evidence="1 6">Belongs to the methyltransferase superfamily. RsmH family.</text>
</comment>
<evidence type="ECO:0000256" key="1">
    <source>
        <dbReference type="ARBA" id="ARBA00010396"/>
    </source>
</evidence>
<dbReference type="PANTHER" id="PTHR11265">
    <property type="entry name" value="S-ADENOSYL-METHYLTRANSFERASE MRAW"/>
    <property type="match status" value="1"/>
</dbReference>
<dbReference type="InterPro" id="IPR023397">
    <property type="entry name" value="SAM-dep_MeTrfase_MraW_recog"/>
</dbReference>
<evidence type="ECO:0000256" key="6">
    <source>
        <dbReference type="HAMAP-Rule" id="MF_01007"/>
    </source>
</evidence>
<sequence length="295" mass="34151">MEIVHYPVLHKEVLEYLDLSSQSAPVLIDATTGEGGHSALFLEKYPSLTVYGLDRDSEIQKKAIKRFECYGNRFRPINTWFDEFLRNAESSFADAILFDLGISMFHYVESQRGFSFSRDEKLDMRLDLNQKLSAYDIVNYYSEEDLADVIYRYGEERYSRRISSAICLERKRGKIESCAELASLIARSVPKEYRYGKINPATRTFQALRIETNKELDRISPSLEEGIRVLKSGGRIAVITFHSLEDRIVKWFFKNREKEVGDIRILTKKPVVPTKEEDDENAASRSSKLRVIEKC</sequence>
<feature type="binding site" evidence="6">
    <location>
        <position position="81"/>
    </location>
    <ligand>
        <name>S-adenosyl-L-methionine</name>
        <dbReference type="ChEBI" id="CHEBI:59789"/>
    </ligand>
</feature>
<evidence type="ECO:0000256" key="2">
    <source>
        <dbReference type="ARBA" id="ARBA00022552"/>
    </source>
</evidence>
<proteinExistence type="inferred from homology"/>
<feature type="binding site" evidence="6">
    <location>
        <position position="54"/>
    </location>
    <ligand>
        <name>S-adenosyl-L-methionine</name>
        <dbReference type="ChEBI" id="CHEBI:59789"/>
    </ligand>
</feature>
<feature type="binding site" evidence="6">
    <location>
        <position position="106"/>
    </location>
    <ligand>
        <name>S-adenosyl-L-methionine</name>
        <dbReference type="ChEBI" id="CHEBI:59789"/>
    </ligand>
</feature>
<dbReference type="HAMAP" id="MF_01007">
    <property type="entry name" value="16SrRNA_methyltr_H"/>
    <property type="match status" value="1"/>
</dbReference>
<protein>
    <recommendedName>
        <fullName evidence="6">Ribosomal RNA small subunit methyltransferase H</fullName>
        <ecNumber evidence="6">2.1.1.199</ecNumber>
    </recommendedName>
    <alternativeName>
        <fullName evidence="6">16S rRNA m(4)C1402 methyltransferase</fullName>
    </alternativeName>
    <alternativeName>
        <fullName evidence="6">rRNA (cytosine-N(4)-)-methyltransferase RsmH</fullName>
    </alternativeName>
</protein>
<keyword evidence="5 6" id="KW-0949">S-adenosyl-L-methionine</keyword>
<dbReference type="Proteomes" id="UP000823936">
    <property type="component" value="Unassembled WGS sequence"/>
</dbReference>
<evidence type="ECO:0000256" key="3">
    <source>
        <dbReference type="ARBA" id="ARBA00022603"/>
    </source>
</evidence>
<gene>
    <name evidence="6 7" type="primary">rsmH</name>
    <name evidence="7" type="ORF">IAB12_00130</name>
</gene>
<reference evidence="7" key="2">
    <citation type="submission" date="2021-04" db="EMBL/GenBank/DDBJ databases">
        <authorList>
            <person name="Gilroy R."/>
        </authorList>
    </citation>
    <scope>NUCLEOTIDE SEQUENCE</scope>
    <source>
        <strain evidence="7">Gambia11-129</strain>
    </source>
</reference>
<dbReference type="InterPro" id="IPR002903">
    <property type="entry name" value="RsmH"/>
</dbReference>
<dbReference type="GO" id="GO:0070475">
    <property type="term" value="P:rRNA base methylation"/>
    <property type="evidence" value="ECO:0007669"/>
    <property type="project" value="UniProtKB-UniRule"/>
</dbReference>
<dbReference type="Gene3D" id="1.10.150.170">
    <property type="entry name" value="Putative methyltransferase TM0872, insert domain"/>
    <property type="match status" value="1"/>
</dbReference>
<evidence type="ECO:0000256" key="4">
    <source>
        <dbReference type="ARBA" id="ARBA00022679"/>
    </source>
</evidence>
<dbReference type="InterPro" id="IPR029063">
    <property type="entry name" value="SAM-dependent_MTases_sf"/>
</dbReference>
<comment type="function">
    <text evidence="6">Specifically methylates the N4 position of cytidine in position 1402 (C1402) of 16S rRNA.</text>
</comment>
<keyword evidence="3 6" id="KW-0489">Methyltransferase</keyword>
<dbReference type="Gene3D" id="3.40.50.150">
    <property type="entry name" value="Vaccinia Virus protein VP39"/>
    <property type="match status" value="1"/>
</dbReference>
<comment type="catalytic activity">
    <reaction evidence="6">
        <text>cytidine(1402) in 16S rRNA + S-adenosyl-L-methionine = N(4)-methylcytidine(1402) in 16S rRNA + S-adenosyl-L-homocysteine + H(+)</text>
        <dbReference type="Rhea" id="RHEA:42928"/>
        <dbReference type="Rhea" id="RHEA-COMP:10286"/>
        <dbReference type="Rhea" id="RHEA-COMP:10287"/>
        <dbReference type="ChEBI" id="CHEBI:15378"/>
        <dbReference type="ChEBI" id="CHEBI:57856"/>
        <dbReference type="ChEBI" id="CHEBI:59789"/>
        <dbReference type="ChEBI" id="CHEBI:74506"/>
        <dbReference type="ChEBI" id="CHEBI:82748"/>
        <dbReference type="EC" id="2.1.1.199"/>
    </reaction>
</comment>
<reference evidence="7" key="1">
    <citation type="journal article" date="2021" name="PeerJ">
        <title>Extensive microbial diversity within the chicken gut microbiome revealed by metagenomics and culture.</title>
        <authorList>
            <person name="Gilroy R."/>
            <person name="Ravi A."/>
            <person name="Getino M."/>
            <person name="Pursley I."/>
            <person name="Horton D.L."/>
            <person name="Alikhan N.F."/>
            <person name="Baker D."/>
            <person name="Gharbi K."/>
            <person name="Hall N."/>
            <person name="Watson M."/>
            <person name="Adriaenssens E.M."/>
            <person name="Foster-Nyarko E."/>
            <person name="Jarju S."/>
            <person name="Secka A."/>
            <person name="Antonio M."/>
            <person name="Oren A."/>
            <person name="Chaudhuri R.R."/>
            <person name="La Ragione R."/>
            <person name="Hildebrand F."/>
            <person name="Pallen M.J."/>
        </authorList>
    </citation>
    <scope>NUCLEOTIDE SEQUENCE</scope>
    <source>
        <strain evidence="7">Gambia11-129</strain>
    </source>
</reference>
<dbReference type="EC" id="2.1.1.199" evidence="6"/>
<dbReference type="AlphaFoldDB" id="A0A9D1PS97"/>
<dbReference type="PANTHER" id="PTHR11265:SF0">
    <property type="entry name" value="12S RRNA N4-METHYLCYTIDINE METHYLTRANSFERASE"/>
    <property type="match status" value="1"/>
</dbReference>
<dbReference type="SUPFAM" id="SSF81799">
    <property type="entry name" value="Putative methyltransferase TM0872, insert domain"/>
    <property type="match status" value="1"/>
</dbReference>
<comment type="subcellular location">
    <subcellularLocation>
        <location evidence="6">Cytoplasm</location>
    </subcellularLocation>
</comment>
<name>A0A9D1PS97_9SPIO</name>
<keyword evidence="4 6" id="KW-0808">Transferase</keyword>
<accession>A0A9D1PS97</accession>
<dbReference type="PIRSF" id="PIRSF004486">
    <property type="entry name" value="MraW"/>
    <property type="match status" value="1"/>
</dbReference>
<dbReference type="NCBIfam" id="TIGR00006">
    <property type="entry name" value="16S rRNA (cytosine(1402)-N(4))-methyltransferase RsmH"/>
    <property type="match status" value="1"/>
</dbReference>
<evidence type="ECO:0000313" key="7">
    <source>
        <dbReference type="EMBL" id="HIV98180.1"/>
    </source>
</evidence>
<feature type="binding site" evidence="6">
    <location>
        <begin position="35"/>
        <end position="37"/>
    </location>
    <ligand>
        <name>S-adenosyl-L-methionine</name>
        <dbReference type="ChEBI" id="CHEBI:59789"/>
    </ligand>
</feature>
<dbReference type="GO" id="GO:0071424">
    <property type="term" value="F:rRNA (cytosine-N4-)-methyltransferase activity"/>
    <property type="evidence" value="ECO:0007669"/>
    <property type="project" value="UniProtKB-UniRule"/>
</dbReference>
<evidence type="ECO:0000256" key="5">
    <source>
        <dbReference type="ARBA" id="ARBA00022691"/>
    </source>
</evidence>
<feature type="binding site" evidence="6">
    <location>
        <position position="99"/>
    </location>
    <ligand>
        <name>S-adenosyl-L-methionine</name>
        <dbReference type="ChEBI" id="CHEBI:59789"/>
    </ligand>
</feature>